<dbReference type="InterPro" id="IPR036390">
    <property type="entry name" value="WH_DNA-bd_sf"/>
</dbReference>
<sequence>MDSLAPKDTAGNEIPANVWEKWGVASRRGYQAVPHDLFRFQAQLQLSNGELVTLLNILDFWYRPEKAPFPGVTALAKRMGTDPRSVQRHLKTLEEKGYATREPGRAEKRNFRLDGLVKRLGNLVKAELGLADHAVVVSFSK</sequence>
<evidence type="ECO:0000313" key="2">
    <source>
        <dbReference type="Proteomes" id="UP000241421"/>
    </source>
</evidence>
<dbReference type="AlphaFoldDB" id="A0A2U2I6I9"/>
<dbReference type="Pfam" id="PF13730">
    <property type="entry name" value="HTH_36"/>
    <property type="match status" value="1"/>
</dbReference>
<gene>
    <name evidence="1" type="ORF">C7C56_002165</name>
</gene>
<dbReference type="SUPFAM" id="SSF46785">
    <property type="entry name" value="Winged helix' DNA-binding domain"/>
    <property type="match status" value="1"/>
</dbReference>
<dbReference type="Gene3D" id="1.10.10.10">
    <property type="entry name" value="Winged helix-like DNA-binding domain superfamily/Winged helix DNA-binding domain"/>
    <property type="match status" value="1"/>
</dbReference>
<comment type="caution">
    <text evidence="1">The sequence shown here is derived from an EMBL/GenBank/DDBJ whole genome shotgun (WGS) entry which is preliminary data.</text>
</comment>
<organism evidence="1 2">
    <name type="scientific">Massilia glaciei</name>
    <dbReference type="NCBI Taxonomy" id="1524097"/>
    <lineage>
        <taxon>Bacteria</taxon>
        <taxon>Pseudomonadati</taxon>
        <taxon>Pseudomonadota</taxon>
        <taxon>Betaproteobacteria</taxon>
        <taxon>Burkholderiales</taxon>
        <taxon>Oxalobacteraceae</taxon>
        <taxon>Telluria group</taxon>
        <taxon>Massilia</taxon>
    </lineage>
</organism>
<proteinExistence type="predicted"/>
<accession>A0A2U2I6I9</accession>
<dbReference type="Proteomes" id="UP000241421">
    <property type="component" value="Unassembled WGS sequence"/>
</dbReference>
<dbReference type="InterPro" id="IPR036388">
    <property type="entry name" value="WH-like_DNA-bd_sf"/>
</dbReference>
<dbReference type="EMBL" id="PXWF02000031">
    <property type="protein sequence ID" value="PWF55352.1"/>
    <property type="molecule type" value="Genomic_DNA"/>
</dbReference>
<evidence type="ECO:0008006" key="3">
    <source>
        <dbReference type="Google" id="ProtNLM"/>
    </source>
</evidence>
<dbReference type="OrthoDB" id="9131804at2"/>
<evidence type="ECO:0000313" key="1">
    <source>
        <dbReference type="EMBL" id="PWF55352.1"/>
    </source>
</evidence>
<dbReference type="RefSeq" id="WP_106755861.1">
    <property type="nucleotide sequence ID" value="NZ_PXWF02000031.1"/>
</dbReference>
<name>A0A2U2I6I9_9BURK</name>
<reference evidence="1 2" key="1">
    <citation type="submission" date="2018-04" db="EMBL/GenBank/DDBJ databases">
        <title>Massilia violaceinigra sp. nov., a novel purple-pigmented bacterium isolated from Tianshan glacier, Xinjiang, China.</title>
        <authorList>
            <person name="Wang H."/>
        </authorList>
    </citation>
    <scope>NUCLEOTIDE SEQUENCE [LARGE SCALE GENOMIC DNA]</scope>
    <source>
        <strain evidence="1 2">B448-2</strain>
    </source>
</reference>
<keyword evidence="2" id="KW-1185">Reference proteome</keyword>
<protein>
    <recommendedName>
        <fullName evidence="3">Helix-turn-helix domain-containing protein</fullName>
    </recommendedName>
</protein>